<evidence type="ECO:0000313" key="1">
    <source>
        <dbReference type="EMBL" id="KYG70027.1"/>
    </source>
</evidence>
<dbReference type="AlphaFoldDB" id="A0A150WU30"/>
<dbReference type="Proteomes" id="UP000075391">
    <property type="component" value="Unassembled WGS sequence"/>
</dbReference>
<protein>
    <submittedName>
        <fullName evidence="1">Uncharacterized protein</fullName>
    </submittedName>
</protein>
<gene>
    <name evidence="1" type="ORF">AZI85_15150</name>
</gene>
<dbReference type="RefSeq" id="WP_063242944.1">
    <property type="nucleotide sequence ID" value="NZ_LUKF01000003.1"/>
</dbReference>
<accession>A0A150WU30</accession>
<organism evidence="1 2">
    <name type="scientific">Bdellovibrio bacteriovorus</name>
    <dbReference type="NCBI Taxonomy" id="959"/>
    <lineage>
        <taxon>Bacteria</taxon>
        <taxon>Pseudomonadati</taxon>
        <taxon>Bdellovibrionota</taxon>
        <taxon>Bdellovibrionia</taxon>
        <taxon>Bdellovibrionales</taxon>
        <taxon>Pseudobdellovibrionaceae</taxon>
        <taxon>Bdellovibrio</taxon>
    </lineage>
</organism>
<reference evidence="1 2" key="1">
    <citation type="submission" date="2016-03" db="EMBL/GenBank/DDBJ databases">
        <authorList>
            <person name="Ploux O."/>
        </authorList>
    </citation>
    <scope>NUCLEOTIDE SEQUENCE [LARGE SCALE GENOMIC DNA]</scope>
    <source>
        <strain evidence="1 2">BER2</strain>
    </source>
</reference>
<sequence length="105" mass="12389">MEVTKRPRAAICPNDVHCEIYNPMEEELIFERMEDHARRRLKMNLQPGPQKVLCKPDGFCYLPHQYYTVKTKSGRPCSFIKNFGDEMFKGNKKPSAPEAWEKKHF</sequence>
<proteinExistence type="predicted"/>
<comment type="caution">
    <text evidence="1">The sequence shown here is derived from an EMBL/GenBank/DDBJ whole genome shotgun (WGS) entry which is preliminary data.</text>
</comment>
<name>A0A150WU30_BDEBC</name>
<evidence type="ECO:0000313" key="2">
    <source>
        <dbReference type="Proteomes" id="UP000075391"/>
    </source>
</evidence>
<dbReference type="EMBL" id="LUKF01000003">
    <property type="protein sequence ID" value="KYG70027.1"/>
    <property type="molecule type" value="Genomic_DNA"/>
</dbReference>